<evidence type="ECO:0000256" key="1">
    <source>
        <dbReference type="ARBA" id="ARBA00004429"/>
    </source>
</evidence>
<keyword evidence="3" id="KW-0997">Cell inner membrane</keyword>
<evidence type="ECO:0000259" key="10">
    <source>
        <dbReference type="Pfam" id="PF08019"/>
    </source>
</evidence>
<comment type="subcellular location">
    <subcellularLocation>
        <location evidence="1">Cell inner membrane</location>
        <topology evidence="1">Multi-pass membrane protein</topology>
    </subcellularLocation>
</comment>
<evidence type="ECO:0000256" key="2">
    <source>
        <dbReference type="ARBA" id="ARBA00022475"/>
    </source>
</evidence>
<evidence type="ECO:0000313" key="11">
    <source>
        <dbReference type="EMBL" id="PKF31730.1"/>
    </source>
</evidence>
<dbReference type="Proteomes" id="UP000233553">
    <property type="component" value="Unassembled WGS sequence"/>
</dbReference>
<protein>
    <submittedName>
        <fullName evidence="11">Lipid A phosphoethanolamine transferase</fullName>
    </submittedName>
</protein>
<dbReference type="InterPro" id="IPR017850">
    <property type="entry name" value="Alkaline_phosphatase_core_sf"/>
</dbReference>
<dbReference type="CDD" id="cd16017">
    <property type="entry name" value="LptA"/>
    <property type="match status" value="1"/>
</dbReference>
<evidence type="ECO:0000313" key="12">
    <source>
        <dbReference type="Proteomes" id="UP000233553"/>
    </source>
</evidence>
<sequence>MLWLKNISGRDISLLWFNFILAIWLGLFLNFSFFVKIQDLTPYSDIQSFLFLIASILVVIFTYNFIFQIFNWRWTAKPIAIFLILIGGFASYTVTSLGVWITSDQIQNMMQTNFTEARDLWSWYLLAWVLGLIILPIFVVARVKIRHEAKPFMFQFTQKIITAVVSLSIVIVMLFIFYVDFAAIFRENRSLKGMISPQNMISSFVSYYKKKAPKKNQPFISYGQDAKLFQRENALPKLMVLVVGETARAENFSLNGYNKLTNPEMAQQDILNFSKVSSCGTATAVSVPCMFSGMPRKSYDERLAIRREGLLDIAQRAGYQVTWIENNSGCKGVCDRVEMYKIAEPIQKKWCKSGECYDEVLVDSLKSYLQSIPQGDTQPRLLVLHQLGSHGPAYYKRVPPQFKVFRPTCDTNAIQGCSREALQNTYDNTLLYTDYILSQLVETLKQNTQHETGLWYLSDHGESTGESGMYLHGAPYMIAPQQQTHIPMIMWFSALWKQSNPEQIKCLSNQKNEVLSQDNLFPTMLSLLDIKTKVIDAETDMLATCSPIARKVN</sequence>
<evidence type="ECO:0000256" key="3">
    <source>
        <dbReference type="ARBA" id="ARBA00022519"/>
    </source>
</evidence>
<comment type="caution">
    <text evidence="11">The sequence shown here is derived from an EMBL/GenBank/DDBJ whole genome shotgun (WGS) entry which is preliminary data.</text>
</comment>
<proteinExistence type="predicted"/>
<dbReference type="GO" id="GO:0009244">
    <property type="term" value="P:lipopolysaccharide core region biosynthetic process"/>
    <property type="evidence" value="ECO:0007669"/>
    <property type="project" value="TreeGrafter"/>
</dbReference>
<evidence type="ECO:0000259" key="9">
    <source>
        <dbReference type="Pfam" id="PF00884"/>
    </source>
</evidence>
<dbReference type="GO" id="GO:0005886">
    <property type="term" value="C:plasma membrane"/>
    <property type="evidence" value="ECO:0007669"/>
    <property type="project" value="UniProtKB-SubCell"/>
</dbReference>
<evidence type="ECO:0000256" key="7">
    <source>
        <dbReference type="ARBA" id="ARBA00023136"/>
    </source>
</evidence>
<feature type="transmembrane region" description="Helical" evidence="8">
    <location>
        <begin position="121"/>
        <end position="140"/>
    </location>
</feature>
<dbReference type="Pfam" id="PF00884">
    <property type="entry name" value="Sulfatase"/>
    <property type="match status" value="1"/>
</dbReference>
<keyword evidence="2" id="KW-1003">Cell membrane</keyword>
<dbReference type="PANTHER" id="PTHR30443">
    <property type="entry name" value="INNER MEMBRANE PROTEIN"/>
    <property type="match status" value="1"/>
</dbReference>
<reference evidence="11 12" key="1">
    <citation type="submission" date="2017-12" db="EMBL/GenBank/DDBJ databases">
        <title>Draft Genome sequences of multiple microbial strains isolated from spacecraft associated surfaces.</title>
        <authorList>
            <person name="Seuylemezian A."/>
            <person name="Vaishampayan P."/>
            <person name="Venkateswaran K."/>
        </authorList>
    </citation>
    <scope>NUCLEOTIDE SEQUENCE [LARGE SCALE GENOMIC DNA]</scope>
    <source>
        <strain evidence="11 12">2P01AA</strain>
    </source>
</reference>
<keyword evidence="5 8" id="KW-0812">Transmembrane</keyword>
<dbReference type="NCBIfam" id="NF028537">
    <property type="entry name" value="P_eth_NH2_trans"/>
    <property type="match status" value="1"/>
</dbReference>
<dbReference type="InterPro" id="IPR012549">
    <property type="entry name" value="EptA-like_N"/>
</dbReference>
<gene>
    <name evidence="11" type="ORF">CW311_15890</name>
</gene>
<dbReference type="Pfam" id="PF08019">
    <property type="entry name" value="EptA_B_N"/>
    <property type="match status" value="1"/>
</dbReference>
<organism evidence="11 12">
    <name type="scientific">Acinetobacter proteolyticus</name>
    <dbReference type="NCBI Taxonomy" id="1776741"/>
    <lineage>
        <taxon>Bacteria</taxon>
        <taxon>Pseudomonadati</taxon>
        <taxon>Pseudomonadota</taxon>
        <taxon>Gammaproteobacteria</taxon>
        <taxon>Moraxellales</taxon>
        <taxon>Moraxellaceae</taxon>
        <taxon>Acinetobacter</taxon>
    </lineage>
</organism>
<dbReference type="Gene3D" id="3.40.720.10">
    <property type="entry name" value="Alkaline Phosphatase, subunit A"/>
    <property type="match status" value="1"/>
</dbReference>
<evidence type="ECO:0000256" key="4">
    <source>
        <dbReference type="ARBA" id="ARBA00022679"/>
    </source>
</evidence>
<evidence type="ECO:0000256" key="8">
    <source>
        <dbReference type="SAM" id="Phobius"/>
    </source>
</evidence>
<feature type="transmembrane region" description="Helical" evidence="8">
    <location>
        <begin position="79"/>
        <end position="101"/>
    </location>
</feature>
<dbReference type="PANTHER" id="PTHR30443:SF0">
    <property type="entry name" value="PHOSPHOETHANOLAMINE TRANSFERASE EPTA"/>
    <property type="match status" value="1"/>
</dbReference>
<evidence type="ECO:0000256" key="6">
    <source>
        <dbReference type="ARBA" id="ARBA00022989"/>
    </source>
</evidence>
<dbReference type="InterPro" id="IPR058130">
    <property type="entry name" value="PEA_transf_C"/>
</dbReference>
<dbReference type="RefSeq" id="WP_101237153.1">
    <property type="nucleotide sequence ID" value="NZ_CP158965.1"/>
</dbReference>
<feature type="domain" description="Phosphoethanolamine transferase N-terminal" evidence="10">
    <location>
        <begin position="60"/>
        <end position="211"/>
    </location>
</feature>
<name>A0A2N0WB60_9GAMM</name>
<evidence type="ECO:0000256" key="5">
    <source>
        <dbReference type="ARBA" id="ARBA00022692"/>
    </source>
</evidence>
<feature type="transmembrane region" description="Helical" evidence="8">
    <location>
        <begin position="12"/>
        <end position="34"/>
    </location>
</feature>
<feature type="transmembrane region" description="Helical" evidence="8">
    <location>
        <begin position="160"/>
        <end position="185"/>
    </location>
</feature>
<feature type="transmembrane region" description="Helical" evidence="8">
    <location>
        <begin position="46"/>
        <end position="67"/>
    </location>
</feature>
<dbReference type="EMBL" id="PISJ01000019">
    <property type="protein sequence ID" value="PKF31730.1"/>
    <property type="molecule type" value="Genomic_DNA"/>
</dbReference>
<feature type="domain" description="Sulfatase N-terminal" evidence="9">
    <location>
        <begin position="238"/>
        <end position="530"/>
    </location>
</feature>
<dbReference type="GO" id="GO:0016776">
    <property type="term" value="F:phosphotransferase activity, phosphate group as acceptor"/>
    <property type="evidence" value="ECO:0007669"/>
    <property type="project" value="TreeGrafter"/>
</dbReference>
<dbReference type="InterPro" id="IPR000917">
    <property type="entry name" value="Sulfatase_N"/>
</dbReference>
<keyword evidence="6 8" id="KW-1133">Transmembrane helix</keyword>
<accession>A0A2N0WB60</accession>
<keyword evidence="7 8" id="KW-0472">Membrane</keyword>
<dbReference type="InterPro" id="IPR040423">
    <property type="entry name" value="PEA_transferase"/>
</dbReference>
<keyword evidence="4 11" id="KW-0808">Transferase</keyword>
<dbReference type="AlphaFoldDB" id="A0A2N0WB60"/>
<dbReference type="SUPFAM" id="SSF53649">
    <property type="entry name" value="Alkaline phosphatase-like"/>
    <property type="match status" value="1"/>
</dbReference>